<evidence type="ECO:0008006" key="4">
    <source>
        <dbReference type="Google" id="ProtNLM"/>
    </source>
</evidence>
<dbReference type="RefSeq" id="WP_202953074.1">
    <property type="nucleotide sequence ID" value="NZ_JAPCID010000002.1"/>
</dbReference>
<dbReference type="Gene3D" id="3.20.20.120">
    <property type="entry name" value="Enolase-like C-terminal domain"/>
    <property type="match status" value="1"/>
</dbReference>
<dbReference type="InterPro" id="IPR029017">
    <property type="entry name" value="Enolase-like_N"/>
</dbReference>
<dbReference type="SUPFAM" id="SSF51604">
    <property type="entry name" value="Enolase C-terminal domain-like"/>
    <property type="match status" value="1"/>
</dbReference>
<evidence type="ECO:0000256" key="1">
    <source>
        <dbReference type="SAM" id="MobiDB-lite"/>
    </source>
</evidence>
<accession>A0ABT4RC79</accession>
<evidence type="ECO:0000313" key="3">
    <source>
        <dbReference type="Proteomes" id="UP001147700"/>
    </source>
</evidence>
<gene>
    <name evidence="2" type="ORF">OJ962_01435</name>
</gene>
<name>A0ABT4RC79_9ACTN</name>
<evidence type="ECO:0000313" key="2">
    <source>
        <dbReference type="EMBL" id="MDA0136142.1"/>
    </source>
</evidence>
<sequence length="341" mass="37144">MDRRGELMFERLASLPLEIEGYTLERLTGGERVTTLLRLQGRGEEGFGEDLLQMPGEADPIEVPADLPLAGSWTLESFLDALGGMNQWVEEPPEEWGDFAARLRNWVFESAALDLALRQAGVPLAAALGRDEPRPVTFVNSFGLGDPPALDRLRATIELYPTVGFKLDAAPTWTREVIAALAETGMVRTVDFKGHYGLEIEGDIAPVYEAVVELLPEALIEDPHEGVDGLPLERVSFDAPITRVQDIGDTRTINVKPSRIGSLRRLLEIYAWCEERGVAMYGGGMGELGPARRQIQLLAGLFHPDGPNDVAPPPFNLPDPAPGLPSSPLDVSGPPPGFRLK</sequence>
<feature type="compositionally biased region" description="Pro residues" evidence="1">
    <location>
        <begin position="310"/>
        <end position="325"/>
    </location>
</feature>
<organism evidence="2 3">
    <name type="scientific">Solirubrobacter deserti</name>
    <dbReference type="NCBI Taxonomy" id="2282478"/>
    <lineage>
        <taxon>Bacteria</taxon>
        <taxon>Bacillati</taxon>
        <taxon>Actinomycetota</taxon>
        <taxon>Thermoleophilia</taxon>
        <taxon>Solirubrobacterales</taxon>
        <taxon>Solirubrobacteraceae</taxon>
        <taxon>Solirubrobacter</taxon>
    </lineage>
</organism>
<feature type="region of interest" description="Disordered" evidence="1">
    <location>
        <begin position="308"/>
        <end position="341"/>
    </location>
</feature>
<dbReference type="InterPro" id="IPR036849">
    <property type="entry name" value="Enolase-like_C_sf"/>
</dbReference>
<dbReference type="EMBL" id="JAPCID010000002">
    <property type="protein sequence ID" value="MDA0136142.1"/>
    <property type="molecule type" value="Genomic_DNA"/>
</dbReference>
<keyword evidence="3" id="KW-1185">Reference proteome</keyword>
<comment type="caution">
    <text evidence="2">The sequence shown here is derived from an EMBL/GenBank/DDBJ whole genome shotgun (WGS) entry which is preliminary data.</text>
</comment>
<dbReference type="Gene3D" id="3.30.390.10">
    <property type="entry name" value="Enolase-like, N-terminal domain"/>
    <property type="match status" value="1"/>
</dbReference>
<protein>
    <recommendedName>
        <fullName evidence="4">Enolase C-terminal domain-containing protein</fullName>
    </recommendedName>
</protein>
<proteinExistence type="predicted"/>
<dbReference type="Proteomes" id="UP001147700">
    <property type="component" value="Unassembled WGS sequence"/>
</dbReference>
<reference evidence="2" key="1">
    <citation type="submission" date="2022-10" db="EMBL/GenBank/DDBJ databases">
        <title>The WGS of Solirubrobacter sp. CPCC 204708.</title>
        <authorList>
            <person name="Jiang Z."/>
        </authorList>
    </citation>
    <scope>NUCLEOTIDE SEQUENCE</scope>
    <source>
        <strain evidence="2">CPCC 204708</strain>
    </source>
</reference>